<dbReference type="Proteomes" id="UP001234989">
    <property type="component" value="Chromosome 1"/>
</dbReference>
<dbReference type="InterPro" id="IPR043502">
    <property type="entry name" value="DNA/RNA_pol_sf"/>
</dbReference>
<reference evidence="1" key="1">
    <citation type="submission" date="2023-08" db="EMBL/GenBank/DDBJ databases">
        <title>A de novo genome assembly of Solanum verrucosum Schlechtendal, a Mexican diploid species geographically isolated from the other diploid A-genome species in potato relatives.</title>
        <authorList>
            <person name="Hosaka K."/>
        </authorList>
    </citation>
    <scope>NUCLEOTIDE SEQUENCE</scope>
    <source>
        <tissue evidence="1">Young leaves</tissue>
    </source>
</reference>
<dbReference type="AlphaFoldDB" id="A0AAF0T5X4"/>
<dbReference type="SUPFAM" id="SSF56672">
    <property type="entry name" value="DNA/RNA polymerases"/>
    <property type="match status" value="1"/>
</dbReference>
<organism evidence="1 2">
    <name type="scientific">Solanum verrucosum</name>
    <dbReference type="NCBI Taxonomy" id="315347"/>
    <lineage>
        <taxon>Eukaryota</taxon>
        <taxon>Viridiplantae</taxon>
        <taxon>Streptophyta</taxon>
        <taxon>Embryophyta</taxon>
        <taxon>Tracheophyta</taxon>
        <taxon>Spermatophyta</taxon>
        <taxon>Magnoliopsida</taxon>
        <taxon>eudicotyledons</taxon>
        <taxon>Gunneridae</taxon>
        <taxon>Pentapetalae</taxon>
        <taxon>asterids</taxon>
        <taxon>lamiids</taxon>
        <taxon>Solanales</taxon>
        <taxon>Solanaceae</taxon>
        <taxon>Solanoideae</taxon>
        <taxon>Solaneae</taxon>
        <taxon>Solanum</taxon>
    </lineage>
</organism>
<sequence>MPPSTATDDRPWSGGRAVLYDSRLCARVINHGPHLRSVVPPRAVGGQRGLTPATSENGLRLIAFLGNIVSREEGFSSIASPFTDLTQKNVKFQQSEACENSFQELKP</sequence>
<dbReference type="InterPro" id="IPR043128">
    <property type="entry name" value="Rev_trsase/Diguanyl_cyclase"/>
</dbReference>
<accession>A0AAF0T5X4</accession>
<dbReference type="EMBL" id="CP133612">
    <property type="protein sequence ID" value="WMV09067.1"/>
    <property type="molecule type" value="Genomic_DNA"/>
</dbReference>
<proteinExistence type="predicted"/>
<protein>
    <submittedName>
        <fullName evidence="1">Uncharacterized protein</fullName>
    </submittedName>
</protein>
<name>A0AAF0T5X4_SOLVR</name>
<keyword evidence="2" id="KW-1185">Reference proteome</keyword>
<evidence type="ECO:0000313" key="2">
    <source>
        <dbReference type="Proteomes" id="UP001234989"/>
    </source>
</evidence>
<evidence type="ECO:0000313" key="1">
    <source>
        <dbReference type="EMBL" id="WMV09067.1"/>
    </source>
</evidence>
<dbReference type="Gene3D" id="3.30.70.270">
    <property type="match status" value="1"/>
</dbReference>
<gene>
    <name evidence="1" type="ORF">MTR67_002452</name>
</gene>